<evidence type="ECO:0000313" key="2">
    <source>
        <dbReference type="EMBL" id="GAD84141.1"/>
    </source>
</evidence>
<proteinExistence type="predicted"/>
<organism evidence="2 3">
    <name type="scientific">Nocardia asteroides NBRC 15531</name>
    <dbReference type="NCBI Taxonomy" id="1110697"/>
    <lineage>
        <taxon>Bacteria</taxon>
        <taxon>Bacillati</taxon>
        <taxon>Actinomycetota</taxon>
        <taxon>Actinomycetes</taxon>
        <taxon>Mycobacteriales</taxon>
        <taxon>Nocardiaceae</taxon>
        <taxon>Nocardia</taxon>
    </lineage>
</organism>
<protein>
    <submittedName>
        <fullName evidence="2">Uncharacterized protein</fullName>
    </submittedName>
</protein>
<dbReference type="Proteomes" id="UP000017048">
    <property type="component" value="Unassembled WGS sequence"/>
</dbReference>
<feature type="region of interest" description="Disordered" evidence="1">
    <location>
        <begin position="26"/>
        <end position="75"/>
    </location>
</feature>
<gene>
    <name evidence="2" type="ORF">NCAST_21_00910</name>
</gene>
<reference evidence="2 3" key="1">
    <citation type="journal article" date="2014" name="BMC Genomics">
        <title>Genome based analysis of type-I polyketide synthase and nonribosomal peptide synthetase gene clusters in seven strains of five representative Nocardia species.</title>
        <authorList>
            <person name="Komaki H."/>
            <person name="Ichikawa N."/>
            <person name="Hosoyama A."/>
            <person name="Takahashi-Nakaguchi A."/>
            <person name="Matsuzawa T."/>
            <person name="Suzuki K."/>
            <person name="Fujita N."/>
            <person name="Gonoi T."/>
        </authorList>
    </citation>
    <scope>NUCLEOTIDE SEQUENCE [LARGE SCALE GENOMIC DNA]</scope>
    <source>
        <strain evidence="2 3">NBRC 15531</strain>
    </source>
</reference>
<comment type="caution">
    <text evidence="2">The sequence shown here is derived from an EMBL/GenBank/DDBJ whole genome shotgun (WGS) entry which is preliminary data.</text>
</comment>
<dbReference type="AlphaFoldDB" id="U5ECM5"/>
<evidence type="ECO:0000256" key="1">
    <source>
        <dbReference type="SAM" id="MobiDB-lite"/>
    </source>
</evidence>
<name>U5ECM5_NOCAS</name>
<evidence type="ECO:0000313" key="3">
    <source>
        <dbReference type="Proteomes" id="UP000017048"/>
    </source>
</evidence>
<dbReference type="EMBL" id="BAFO02000021">
    <property type="protein sequence ID" value="GAD84141.1"/>
    <property type="molecule type" value="Genomic_DNA"/>
</dbReference>
<sequence length="75" mass="7700">MPDSLVASSVPVGPNSECVAAIPGGTRFAAQPSGEQGEARRAGVESDPGPAAGRETDAAASNRRRTEIDMTQPHR</sequence>
<accession>U5ECM5</accession>
<keyword evidence="3" id="KW-1185">Reference proteome</keyword>